<organism evidence="1">
    <name type="scientific">marine sediment metagenome</name>
    <dbReference type="NCBI Taxonomy" id="412755"/>
    <lineage>
        <taxon>unclassified sequences</taxon>
        <taxon>metagenomes</taxon>
        <taxon>ecological metagenomes</taxon>
    </lineage>
</organism>
<dbReference type="AlphaFoldDB" id="A0A0F9SM12"/>
<gene>
    <name evidence="1" type="ORF">LCGC14_0453890</name>
</gene>
<proteinExistence type="predicted"/>
<protein>
    <submittedName>
        <fullName evidence="1">Uncharacterized protein</fullName>
    </submittedName>
</protein>
<comment type="caution">
    <text evidence="1">The sequence shown here is derived from an EMBL/GenBank/DDBJ whole genome shotgun (WGS) entry which is preliminary data.</text>
</comment>
<reference evidence="1" key="1">
    <citation type="journal article" date="2015" name="Nature">
        <title>Complex archaea that bridge the gap between prokaryotes and eukaryotes.</title>
        <authorList>
            <person name="Spang A."/>
            <person name="Saw J.H."/>
            <person name="Jorgensen S.L."/>
            <person name="Zaremba-Niedzwiedzka K."/>
            <person name="Martijn J."/>
            <person name="Lind A.E."/>
            <person name="van Eijk R."/>
            <person name="Schleper C."/>
            <person name="Guy L."/>
            <person name="Ettema T.J."/>
        </authorList>
    </citation>
    <scope>NUCLEOTIDE SEQUENCE</scope>
</reference>
<name>A0A0F9SM12_9ZZZZ</name>
<dbReference type="EMBL" id="LAZR01000456">
    <property type="protein sequence ID" value="KKN68164.1"/>
    <property type="molecule type" value="Genomic_DNA"/>
</dbReference>
<accession>A0A0F9SM12</accession>
<evidence type="ECO:0000313" key="1">
    <source>
        <dbReference type="EMBL" id="KKN68164.1"/>
    </source>
</evidence>
<sequence length="82" mass="9694">MELTFNEMVLFLKVKEKINLKQPHTRTFLGGRGYEERRYFTCPGCFKSCKSLSWREMNHIKLCGISAEERKSLRSNYGIKTK</sequence>